<reference evidence="2 3" key="1">
    <citation type="submission" date="2024-05" db="EMBL/GenBank/DDBJ databases">
        <title>Culex pipiens pipiens assembly and annotation.</title>
        <authorList>
            <person name="Alout H."/>
            <person name="Durand T."/>
        </authorList>
    </citation>
    <scope>NUCLEOTIDE SEQUENCE [LARGE SCALE GENOMIC DNA]</scope>
    <source>
        <strain evidence="2">HA-2024</strain>
        <tissue evidence="2">Whole body</tissue>
    </source>
</reference>
<feature type="signal peptide" evidence="1">
    <location>
        <begin position="1"/>
        <end position="19"/>
    </location>
</feature>
<name>A0ABD1DN11_CULPP</name>
<feature type="chain" id="PRO_5044885352" description="16.8 kDa salivary protein" evidence="1">
    <location>
        <begin position="20"/>
        <end position="198"/>
    </location>
</feature>
<dbReference type="InterPro" id="IPR035992">
    <property type="entry name" value="Ricin_B-like_lectins"/>
</dbReference>
<accession>A0ABD1DN11</accession>
<evidence type="ECO:0000313" key="2">
    <source>
        <dbReference type="EMBL" id="KAL1401148.1"/>
    </source>
</evidence>
<dbReference type="EMBL" id="JBEHCU010005023">
    <property type="protein sequence ID" value="KAL1401148.1"/>
    <property type="molecule type" value="Genomic_DNA"/>
</dbReference>
<proteinExistence type="predicted"/>
<dbReference type="CDD" id="cd23667">
    <property type="entry name" value="beta-trefoil_Ricin_CqDVP-like"/>
    <property type="match status" value="1"/>
</dbReference>
<dbReference type="Gene3D" id="2.80.10.50">
    <property type="match status" value="1"/>
</dbReference>
<keyword evidence="3" id="KW-1185">Reference proteome</keyword>
<dbReference type="SUPFAM" id="SSF50370">
    <property type="entry name" value="Ricin B-like lectins"/>
    <property type="match status" value="1"/>
</dbReference>
<evidence type="ECO:0008006" key="4">
    <source>
        <dbReference type="Google" id="ProtNLM"/>
    </source>
</evidence>
<keyword evidence="1" id="KW-0732">Signal</keyword>
<comment type="caution">
    <text evidence="2">The sequence shown here is derived from an EMBL/GenBank/DDBJ whole genome shotgun (WGS) entry which is preliminary data.</text>
</comment>
<dbReference type="AlphaFoldDB" id="A0ABD1DN11"/>
<evidence type="ECO:0000313" key="3">
    <source>
        <dbReference type="Proteomes" id="UP001562425"/>
    </source>
</evidence>
<gene>
    <name evidence="2" type="ORF">pipiens_006840</name>
</gene>
<organism evidence="2 3">
    <name type="scientific">Culex pipiens pipiens</name>
    <name type="common">Northern house mosquito</name>
    <dbReference type="NCBI Taxonomy" id="38569"/>
    <lineage>
        <taxon>Eukaryota</taxon>
        <taxon>Metazoa</taxon>
        <taxon>Ecdysozoa</taxon>
        <taxon>Arthropoda</taxon>
        <taxon>Hexapoda</taxon>
        <taxon>Insecta</taxon>
        <taxon>Pterygota</taxon>
        <taxon>Neoptera</taxon>
        <taxon>Endopterygota</taxon>
        <taxon>Diptera</taxon>
        <taxon>Nematocera</taxon>
        <taxon>Culicoidea</taxon>
        <taxon>Culicidae</taxon>
        <taxon>Culicinae</taxon>
        <taxon>Culicini</taxon>
        <taxon>Culex</taxon>
        <taxon>Culex</taxon>
    </lineage>
</organism>
<sequence>MFKTFVCLVAAVACGTVLAEVPTGCVTLQSRYSDKYLTTSTRYNCDRRYVKQSDEPQEWNVVKEGGYYRIVHKNREEELYAAGINYSGQDRYVFTWVDGAAGDQGKWDIVDAARADGQVLIRNLYYNEHLYAAAFDDFVFSWRPTDPVNGDEKFYWNITQFVRSGRGQRDALLWCIHPVLHWALGSNKIWPHSRKRNL</sequence>
<protein>
    <recommendedName>
        <fullName evidence="4">16.8 kDa salivary protein</fullName>
    </recommendedName>
</protein>
<evidence type="ECO:0000256" key="1">
    <source>
        <dbReference type="SAM" id="SignalP"/>
    </source>
</evidence>
<dbReference type="Proteomes" id="UP001562425">
    <property type="component" value="Unassembled WGS sequence"/>
</dbReference>